<evidence type="ECO:0000256" key="4">
    <source>
        <dbReference type="ARBA" id="ARBA00022676"/>
    </source>
</evidence>
<feature type="non-terminal residue" evidence="9">
    <location>
        <position position="345"/>
    </location>
</feature>
<dbReference type="Gene3D" id="3.40.50.2000">
    <property type="entry name" value="Glycogen Phosphorylase B"/>
    <property type="match status" value="1"/>
</dbReference>
<dbReference type="OrthoDB" id="19045at2759"/>
<dbReference type="Gene3D" id="3.40.50.1000">
    <property type="entry name" value="HAD superfamily/HAD-like"/>
    <property type="match status" value="1"/>
</dbReference>
<keyword evidence="4" id="KW-0328">Glycosyltransferase</keyword>
<dbReference type="NCBIfam" id="TIGR01656">
    <property type="entry name" value="Histidinol-ppas"/>
    <property type="match status" value="1"/>
</dbReference>
<dbReference type="CDD" id="cd07503">
    <property type="entry name" value="HAD_HisB-N"/>
    <property type="match status" value="1"/>
</dbReference>
<comment type="cofactor">
    <cofactor evidence="1">
        <name>Mg(2+)</name>
        <dbReference type="ChEBI" id="CHEBI:18420"/>
    </cofactor>
</comment>
<feature type="domain" description="Glycosyl transferase family 1" evidence="8">
    <location>
        <begin position="38"/>
        <end position="192"/>
    </location>
</feature>
<reference evidence="9" key="1">
    <citation type="submission" date="2020-11" db="EMBL/GenBank/DDBJ databases">
        <authorList>
            <person name="Tran Van P."/>
        </authorList>
    </citation>
    <scope>NUCLEOTIDE SEQUENCE</scope>
</reference>
<keyword evidence="4" id="KW-0808">Transferase</keyword>
<accession>A0A7R8WRF8</accession>
<gene>
    <name evidence="9" type="ORF">CTOB1V02_LOCUS14544</name>
</gene>
<evidence type="ECO:0000259" key="8">
    <source>
        <dbReference type="Pfam" id="PF00534"/>
    </source>
</evidence>
<dbReference type="InterPro" id="IPR006543">
    <property type="entry name" value="Histidinol-phos"/>
</dbReference>
<keyword evidence="7" id="KW-0934">Plastid</keyword>
<evidence type="ECO:0000256" key="3">
    <source>
        <dbReference type="ARBA" id="ARBA00022490"/>
    </source>
</evidence>
<dbReference type="NCBIfam" id="TIGR01662">
    <property type="entry name" value="HAD-SF-IIIA"/>
    <property type="match status" value="1"/>
</dbReference>
<dbReference type="SUPFAM" id="SSF56784">
    <property type="entry name" value="HAD-like"/>
    <property type="match status" value="1"/>
</dbReference>
<evidence type="ECO:0000256" key="5">
    <source>
        <dbReference type="ARBA" id="ARBA00022723"/>
    </source>
</evidence>
<keyword evidence="3" id="KW-0963">Cytoplasm</keyword>
<dbReference type="InterPro" id="IPR001296">
    <property type="entry name" value="Glyco_trans_1"/>
</dbReference>
<dbReference type="SUPFAM" id="SSF53756">
    <property type="entry name" value="UDP-Glycosyltransferase/glycogen phosphorylase"/>
    <property type="match status" value="1"/>
</dbReference>
<protein>
    <recommendedName>
        <fullName evidence="8">Glycosyl transferase family 1 domain-containing protein</fullName>
    </recommendedName>
</protein>
<dbReference type="InterPro" id="IPR036412">
    <property type="entry name" value="HAD-like_sf"/>
</dbReference>
<comment type="subcellular location">
    <subcellularLocation>
        <location evidence="2">Plastid</location>
        <location evidence="2">Amyloplast</location>
    </subcellularLocation>
</comment>
<dbReference type="EMBL" id="OB681431">
    <property type="protein sequence ID" value="CAD7236729.1"/>
    <property type="molecule type" value="Genomic_DNA"/>
</dbReference>
<dbReference type="PANTHER" id="PTHR45825">
    <property type="entry name" value="GRANULE-BOUND STARCH SYNTHASE 1, CHLOROPLASTIC/AMYLOPLASTIC"/>
    <property type="match status" value="1"/>
</dbReference>
<proteinExistence type="predicted"/>
<dbReference type="AlphaFoldDB" id="A0A7R8WRF8"/>
<evidence type="ECO:0000256" key="2">
    <source>
        <dbReference type="ARBA" id="ARBA00004602"/>
    </source>
</evidence>
<evidence type="ECO:0000256" key="6">
    <source>
        <dbReference type="ARBA" id="ARBA00022801"/>
    </source>
</evidence>
<dbReference type="GO" id="GO:0016791">
    <property type="term" value="F:phosphatase activity"/>
    <property type="evidence" value="ECO:0007669"/>
    <property type="project" value="InterPro"/>
</dbReference>
<dbReference type="InterPro" id="IPR013954">
    <property type="entry name" value="PNK3P"/>
</dbReference>
<keyword evidence="5" id="KW-0479">Metal-binding</keyword>
<dbReference type="InterPro" id="IPR006549">
    <property type="entry name" value="HAD-SF_hydro_IIIA"/>
</dbReference>
<dbReference type="InterPro" id="IPR023214">
    <property type="entry name" value="HAD_sf"/>
</dbReference>
<keyword evidence="7" id="KW-0035">Amyloplast</keyword>
<dbReference type="GO" id="GO:0046872">
    <property type="term" value="F:metal ion binding"/>
    <property type="evidence" value="ECO:0007669"/>
    <property type="project" value="UniProtKB-KW"/>
</dbReference>
<organism evidence="9">
    <name type="scientific">Cyprideis torosa</name>
    <dbReference type="NCBI Taxonomy" id="163714"/>
    <lineage>
        <taxon>Eukaryota</taxon>
        <taxon>Metazoa</taxon>
        <taxon>Ecdysozoa</taxon>
        <taxon>Arthropoda</taxon>
        <taxon>Crustacea</taxon>
        <taxon>Oligostraca</taxon>
        <taxon>Ostracoda</taxon>
        <taxon>Podocopa</taxon>
        <taxon>Podocopida</taxon>
        <taxon>Cytherocopina</taxon>
        <taxon>Cytheroidea</taxon>
        <taxon>Cytherideidae</taxon>
        <taxon>Cyprideis</taxon>
    </lineage>
</organism>
<evidence type="ECO:0000313" key="9">
    <source>
        <dbReference type="EMBL" id="CAD7236729.1"/>
    </source>
</evidence>
<feature type="non-terminal residue" evidence="9">
    <location>
        <position position="1"/>
    </location>
</feature>
<dbReference type="PANTHER" id="PTHR45825:SF11">
    <property type="entry name" value="ALPHA AMYLASE DOMAIN-CONTAINING PROTEIN"/>
    <property type="match status" value="1"/>
</dbReference>
<evidence type="ECO:0000256" key="1">
    <source>
        <dbReference type="ARBA" id="ARBA00001946"/>
    </source>
</evidence>
<dbReference type="Pfam" id="PF00534">
    <property type="entry name" value="Glycos_transf_1"/>
    <property type="match status" value="1"/>
</dbReference>
<evidence type="ECO:0000256" key="7">
    <source>
        <dbReference type="ARBA" id="ARBA00023234"/>
    </source>
</evidence>
<keyword evidence="6" id="KW-0378">Hydrolase</keyword>
<dbReference type="Pfam" id="PF08645">
    <property type="entry name" value="PNK3P"/>
    <property type="match status" value="1"/>
</dbReference>
<sequence>NGIDGNIWNPEKDKLIAKKYSIKNIDNKLLNKKSLIDKFGLEFDETKPVIGMISRLNDLKGFDLVQKAFKDLMKLDAQFILLGTGDKKYHTFFEKAFAKHSDKFAFYLGFDDQLAHLIEAGSDMYLMPSKIEPCGLNQMYSLVYGTVPIVRETGGLADTVDNYDETTGSGNGFVFKKYDAASLLVEVKRAINLFSTDKKTWLKIQKVGMKNRDGTINIDTGYIGNPNLIELYSGVIEGIKILKEKFGFLIVVISNQSGITRGLITQEDVDKVNKKINDILVHGKTRIDAFYYCPYHPEFDSEEKCKCRKPSPQLVYTAAEELKIDLKKSFFIGDRISDIECGKNA</sequence>
<dbReference type="GO" id="GO:0016757">
    <property type="term" value="F:glycosyltransferase activity"/>
    <property type="evidence" value="ECO:0007669"/>
    <property type="project" value="UniProtKB-KW"/>
</dbReference>
<name>A0A7R8WRF8_9CRUS</name>